<evidence type="ECO:0000313" key="2">
    <source>
        <dbReference type="EMBL" id="JAD77826.1"/>
    </source>
</evidence>
<feature type="region of interest" description="Disordered" evidence="1">
    <location>
        <begin position="1"/>
        <end position="51"/>
    </location>
</feature>
<dbReference type="AlphaFoldDB" id="A0A0A9CQE1"/>
<sequence>MDHLKNQFGWPSGLANPPPNLKSLFSAPLKTSCTSKPSDPREAADSSEVSEGRSLWIPRLCFRFWQAARGSADEKRFPAPRVPCTARRSAV</sequence>
<name>A0A0A9CQE1_ARUDO</name>
<protein>
    <submittedName>
        <fullName evidence="2">Uncharacterized protein</fullName>
    </submittedName>
</protein>
<evidence type="ECO:0000256" key="1">
    <source>
        <dbReference type="SAM" id="MobiDB-lite"/>
    </source>
</evidence>
<organism evidence="2">
    <name type="scientific">Arundo donax</name>
    <name type="common">Giant reed</name>
    <name type="synonym">Donax arundinaceus</name>
    <dbReference type="NCBI Taxonomy" id="35708"/>
    <lineage>
        <taxon>Eukaryota</taxon>
        <taxon>Viridiplantae</taxon>
        <taxon>Streptophyta</taxon>
        <taxon>Embryophyta</taxon>
        <taxon>Tracheophyta</taxon>
        <taxon>Spermatophyta</taxon>
        <taxon>Magnoliopsida</taxon>
        <taxon>Liliopsida</taxon>
        <taxon>Poales</taxon>
        <taxon>Poaceae</taxon>
        <taxon>PACMAD clade</taxon>
        <taxon>Arundinoideae</taxon>
        <taxon>Arundineae</taxon>
        <taxon>Arundo</taxon>
    </lineage>
</organism>
<reference evidence="2" key="2">
    <citation type="journal article" date="2015" name="Data Brief">
        <title>Shoot transcriptome of the giant reed, Arundo donax.</title>
        <authorList>
            <person name="Barrero R.A."/>
            <person name="Guerrero F.D."/>
            <person name="Moolhuijzen P."/>
            <person name="Goolsby J.A."/>
            <person name="Tidwell J."/>
            <person name="Bellgard S.E."/>
            <person name="Bellgard M.I."/>
        </authorList>
    </citation>
    <scope>NUCLEOTIDE SEQUENCE</scope>
    <source>
        <tissue evidence="2">Shoot tissue taken approximately 20 cm above the soil surface</tissue>
    </source>
</reference>
<accession>A0A0A9CQE1</accession>
<reference evidence="2" key="1">
    <citation type="submission" date="2014-09" db="EMBL/GenBank/DDBJ databases">
        <authorList>
            <person name="Magalhaes I.L.F."/>
            <person name="Oliveira U."/>
            <person name="Santos F.R."/>
            <person name="Vidigal T.H.D.A."/>
            <person name="Brescovit A.D."/>
            <person name="Santos A.J."/>
        </authorList>
    </citation>
    <scope>NUCLEOTIDE SEQUENCE</scope>
    <source>
        <tissue evidence="2">Shoot tissue taken approximately 20 cm above the soil surface</tissue>
    </source>
</reference>
<dbReference type="EMBL" id="GBRH01220069">
    <property type="protein sequence ID" value="JAD77826.1"/>
    <property type="molecule type" value="Transcribed_RNA"/>
</dbReference>
<proteinExistence type="predicted"/>